<accession>A0A5B0SBI0</accession>
<name>A0A5B0SBI0_PUCGR</name>
<evidence type="ECO:0000313" key="2">
    <source>
        <dbReference type="EMBL" id="KAA1135426.1"/>
    </source>
</evidence>
<feature type="compositionally biased region" description="Polar residues" evidence="1">
    <location>
        <begin position="87"/>
        <end position="97"/>
    </location>
</feature>
<reference evidence="2 3" key="1">
    <citation type="submission" date="2019-05" db="EMBL/GenBank/DDBJ databases">
        <title>Emergence of the Ug99 lineage of the wheat stem rust pathogen through somatic hybridization.</title>
        <authorList>
            <person name="Li F."/>
            <person name="Upadhyaya N.M."/>
            <person name="Sperschneider J."/>
            <person name="Matny O."/>
            <person name="Nguyen-Phuc H."/>
            <person name="Mago R."/>
            <person name="Raley C."/>
            <person name="Miller M.E."/>
            <person name="Silverstein K.A.T."/>
            <person name="Henningsen E."/>
            <person name="Hirsch C.D."/>
            <person name="Visser B."/>
            <person name="Pretorius Z.A."/>
            <person name="Steffenson B.J."/>
            <person name="Schwessinger B."/>
            <person name="Dodds P.N."/>
            <person name="Figueroa M."/>
        </authorList>
    </citation>
    <scope>NUCLEOTIDE SEQUENCE [LARGE SCALE GENOMIC DNA]</scope>
    <source>
        <strain evidence="2 3">Ug99</strain>
    </source>
</reference>
<dbReference type="EMBL" id="VDEP01000039">
    <property type="protein sequence ID" value="KAA1135426.1"/>
    <property type="molecule type" value="Genomic_DNA"/>
</dbReference>
<organism evidence="2 3">
    <name type="scientific">Puccinia graminis f. sp. tritici</name>
    <dbReference type="NCBI Taxonomy" id="56615"/>
    <lineage>
        <taxon>Eukaryota</taxon>
        <taxon>Fungi</taxon>
        <taxon>Dikarya</taxon>
        <taxon>Basidiomycota</taxon>
        <taxon>Pucciniomycotina</taxon>
        <taxon>Pucciniomycetes</taxon>
        <taxon>Pucciniales</taxon>
        <taxon>Pucciniaceae</taxon>
        <taxon>Puccinia</taxon>
    </lineage>
</organism>
<sequence length="103" mass="11340">MPLAKPIRANQRKQHAANARDRVVKLKGDIFQSTTILCEFLIFSSVTFMPALEPDRCDRLALEDLNLVKPRPGASTSSQLDDRLASSRAQGFESSGSRPLVGQ</sequence>
<proteinExistence type="predicted"/>
<dbReference type="AlphaFoldDB" id="A0A5B0SBI0"/>
<protein>
    <submittedName>
        <fullName evidence="2">Uncharacterized protein</fullName>
    </submittedName>
</protein>
<evidence type="ECO:0000313" key="3">
    <source>
        <dbReference type="Proteomes" id="UP000325313"/>
    </source>
</evidence>
<dbReference type="Proteomes" id="UP000325313">
    <property type="component" value="Unassembled WGS sequence"/>
</dbReference>
<feature type="region of interest" description="Disordered" evidence="1">
    <location>
        <begin position="68"/>
        <end position="103"/>
    </location>
</feature>
<comment type="caution">
    <text evidence="2">The sequence shown here is derived from an EMBL/GenBank/DDBJ whole genome shotgun (WGS) entry which is preliminary data.</text>
</comment>
<evidence type="ECO:0000256" key="1">
    <source>
        <dbReference type="SAM" id="MobiDB-lite"/>
    </source>
</evidence>
<gene>
    <name evidence="2" type="ORF">PGTUg99_023861</name>
</gene>